<dbReference type="AlphaFoldDB" id="A0A0B5I4X3"/>
<dbReference type="SUPFAM" id="SSF51735">
    <property type="entry name" value="NAD(P)-binding Rossmann-fold domains"/>
    <property type="match status" value="1"/>
</dbReference>
<dbReference type="HOGENOM" id="CLU_010194_2_10_11"/>
<dbReference type="PANTHER" id="PTHR24321:SF8">
    <property type="entry name" value="ESTRADIOL 17-BETA-DEHYDROGENASE 8-RELATED"/>
    <property type="match status" value="1"/>
</dbReference>
<accession>A0A0B5I4X3</accession>
<dbReference type="EMBL" id="CP010407">
    <property type="protein sequence ID" value="AJF63329.1"/>
    <property type="molecule type" value="Genomic_DNA"/>
</dbReference>
<dbReference type="InterPro" id="IPR002347">
    <property type="entry name" value="SDR_fam"/>
</dbReference>
<evidence type="ECO:0000313" key="4">
    <source>
        <dbReference type="Proteomes" id="UP000031774"/>
    </source>
</evidence>
<dbReference type="PROSITE" id="PS00061">
    <property type="entry name" value="ADH_SHORT"/>
    <property type="match status" value="1"/>
</dbReference>
<gene>
    <name evidence="3" type="ORF">SVTN_01210</name>
</gene>
<dbReference type="Proteomes" id="UP000031774">
    <property type="component" value="Chromosome"/>
</dbReference>
<protein>
    <submittedName>
        <fullName evidence="3">Oxidoreductase</fullName>
    </submittedName>
</protein>
<dbReference type="InterPro" id="IPR036291">
    <property type="entry name" value="NAD(P)-bd_dom_sf"/>
</dbReference>
<keyword evidence="4" id="KW-1185">Reference proteome</keyword>
<keyword evidence="2" id="KW-0560">Oxidoreductase</keyword>
<dbReference type="PRINTS" id="PR00081">
    <property type="entry name" value="GDHRDH"/>
</dbReference>
<dbReference type="RefSeq" id="WP_041127414.1">
    <property type="nucleotide sequence ID" value="NZ_CP010407.1"/>
</dbReference>
<dbReference type="CDD" id="cd05233">
    <property type="entry name" value="SDR_c"/>
    <property type="match status" value="1"/>
</dbReference>
<comment type="similarity">
    <text evidence="1">Belongs to the short-chain dehydrogenases/reductases (SDR) family.</text>
</comment>
<sequence>MVTAQGQNDRRALVIGGSTGIGRGIADAWADAGLDVTVLSRSAPAGPGADRLRWTAVDLTDPDRVVEALDATAAEPLRAVCYSAVHYGAGRALFRDCDVAEWRRQIDVNLHGLWLTLDRTLPALRRPDSPGVFLGISSEVVYNAGPGRSGYAASKAAASALLDSVAQEESAESPGGEALRIVQALPAGMVDTPGIRRRRPEDFDYSAYMTPAGFGPLARELAATSGAGLHGAHLVVDGSGAWRPVGDGMPVSQSRVLTARTAS</sequence>
<dbReference type="PANTHER" id="PTHR24321">
    <property type="entry name" value="DEHYDROGENASES, SHORT CHAIN"/>
    <property type="match status" value="1"/>
</dbReference>
<reference evidence="3 4" key="1">
    <citation type="submission" date="2014-12" db="EMBL/GenBank/DDBJ databases">
        <title>Complete genome sequence of Streptomyces vietnamensis strain GIMV4.0001, a genetic manipulable producer of the benzoisochromanequinone antibiotic granaticin.</title>
        <authorList>
            <person name="Deng M.R."/>
            <person name="Guo J."/>
            <person name="Ma L.Y."/>
            <person name="Feng G.D."/>
            <person name="Mo C.Y."/>
            <person name="Zhu H.H."/>
        </authorList>
    </citation>
    <scope>NUCLEOTIDE SEQUENCE [LARGE SCALE GENOMIC DNA]</scope>
    <source>
        <strain evidence="4">GIMV4.0001</strain>
    </source>
</reference>
<dbReference type="Gene3D" id="3.40.50.720">
    <property type="entry name" value="NAD(P)-binding Rossmann-like Domain"/>
    <property type="match status" value="1"/>
</dbReference>
<proteinExistence type="inferred from homology"/>
<evidence type="ECO:0000256" key="1">
    <source>
        <dbReference type="ARBA" id="ARBA00006484"/>
    </source>
</evidence>
<name>A0A0B5I4X3_9ACTN</name>
<evidence type="ECO:0000256" key="2">
    <source>
        <dbReference type="ARBA" id="ARBA00023002"/>
    </source>
</evidence>
<dbReference type="GO" id="GO:0016491">
    <property type="term" value="F:oxidoreductase activity"/>
    <property type="evidence" value="ECO:0007669"/>
    <property type="project" value="UniProtKB-KW"/>
</dbReference>
<evidence type="ECO:0000313" key="3">
    <source>
        <dbReference type="EMBL" id="AJF63329.1"/>
    </source>
</evidence>
<dbReference type="InterPro" id="IPR020904">
    <property type="entry name" value="Sc_DH/Rdtase_CS"/>
</dbReference>
<dbReference type="STRING" id="362257.SVTN_01210"/>
<organism evidence="3 4">
    <name type="scientific">Streptomyces vietnamensis</name>
    <dbReference type="NCBI Taxonomy" id="362257"/>
    <lineage>
        <taxon>Bacteria</taxon>
        <taxon>Bacillati</taxon>
        <taxon>Actinomycetota</taxon>
        <taxon>Actinomycetes</taxon>
        <taxon>Kitasatosporales</taxon>
        <taxon>Streptomycetaceae</taxon>
        <taxon>Streptomyces</taxon>
    </lineage>
</organism>
<dbReference type="KEGG" id="svt:SVTN_01210"/>
<dbReference type="Pfam" id="PF00106">
    <property type="entry name" value="adh_short"/>
    <property type="match status" value="1"/>
</dbReference>